<evidence type="ECO:0000256" key="10">
    <source>
        <dbReference type="RuleBase" id="RU363035"/>
    </source>
</evidence>
<dbReference type="AlphaFoldDB" id="A0A914WZV3"/>
<evidence type="ECO:0000256" key="9">
    <source>
        <dbReference type="ARBA" id="ARBA00047552"/>
    </source>
</evidence>
<dbReference type="Gene3D" id="3.90.740.10">
    <property type="entry name" value="Valyl/Leucyl/Isoleucyl-tRNA synthetase, editing domain"/>
    <property type="match status" value="1"/>
</dbReference>
<dbReference type="PANTHER" id="PTHR11946:SF111">
    <property type="entry name" value="VALINE--TRNA LIGASE"/>
    <property type="match status" value="1"/>
</dbReference>
<evidence type="ECO:0000313" key="14">
    <source>
        <dbReference type="WBParaSite" id="PSAMB.scaffold590size46444.g7294.t1"/>
    </source>
</evidence>
<dbReference type="PROSITE" id="PS00178">
    <property type="entry name" value="AA_TRNA_LIGASE_I"/>
    <property type="match status" value="1"/>
</dbReference>
<dbReference type="InterPro" id="IPR009008">
    <property type="entry name" value="Val/Leu/Ile-tRNA-synth_edit"/>
</dbReference>
<comment type="catalytic activity">
    <reaction evidence="9">
        <text>tRNA(Val) + L-valine + ATP = L-valyl-tRNA(Val) + AMP + diphosphate</text>
        <dbReference type="Rhea" id="RHEA:10704"/>
        <dbReference type="Rhea" id="RHEA-COMP:9672"/>
        <dbReference type="Rhea" id="RHEA-COMP:9708"/>
        <dbReference type="ChEBI" id="CHEBI:30616"/>
        <dbReference type="ChEBI" id="CHEBI:33019"/>
        <dbReference type="ChEBI" id="CHEBI:57762"/>
        <dbReference type="ChEBI" id="CHEBI:78442"/>
        <dbReference type="ChEBI" id="CHEBI:78537"/>
        <dbReference type="ChEBI" id="CHEBI:456215"/>
        <dbReference type="EC" id="6.1.1.9"/>
    </reaction>
</comment>
<dbReference type="FunFam" id="3.40.50.620:FF:000457">
    <property type="entry name" value="Predicted protein"/>
    <property type="match status" value="1"/>
</dbReference>
<evidence type="ECO:0000256" key="4">
    <source>
        <dbReference type="ARBA" id="ARBA00022741"/>
    </source>
</evidence>
<keyword evidence="5 10" id="KW-0067">ATP-binding</keyword>
<protein>
    <recommendedName>
        <fullName evidence="2">valine--tRNA ligase</fullName>
        <ecNumber evidence="2">6.1.1.9</ecNumber>
    </recommendedName>
    <alternativeName>
        <fullName evidence="8">Valyl-tRNA synthetase</fullName>
    </alternativeName>
</protein>
<dbReference type="Pfam" id="PF08264">
    <property type="entry name" value="Anticodon_1"/>
    <property type="match status" value="1"/>
</dbReference>
<dbReference type="WBParaSite" id="PSAMB.scaffold590size46444.g7294.t1">
    <property type="protein sequence ID" value="PSAMB.scaffold590size46444.g7294.t1"/>
    <property type="gene ID" value="PSAMB.scaffold590size46444.g7294"/>
</dbReference>
<dbReference type="FunFam" id="3.40.50.620:FF:000020">
    <property type="entry name" value="Valine--tRNA ligase, mitochondrial"/>
    <property type="match status" value="1"/>
</dbReference>
<dbReference type="NCBIfam" id="NF004349">
    <property type="entry name" value="PRK05729.1"/>
    <property type="match status" value="1"/>
</dbReference>
<evidence type="ECO:0000256" key="3">
    <source>
        <dbReference type="ARBA" id="ARBA00022598"/>
    </source>
</evidence>
<accession>A0A914WZV3</accession>
<dbReference type="GO" id="GO:0005829">
    <property type="term" value="C:cytosol"/>
    <property type="evidence" value="ECO:0007669"/>
    <property type="project" value="TreeGrafter"/>
</dbReference>
<dbReference type="NCBIfam" id="TIGR00422">
    <property type="entry name" value="valS"/>
    <property type="match status" value="1"/>
</dbReference>
<sequence>MIRGTLRLHLFRRRHSANFSGSASSSANVSQPYSVELVEANFEEKTAKATCCSVAGTSTKNDSFVVALPPPNVTGKLHLGHALTVAIQDSIVRFQRLKGKQTTWIPGFDHAGIATQVVVEKQLWKERKLRRSDISKEEFLAYCHQWKDSRVADISGQLKRLGATLDWNHLYYTMDERFSKAVTEAFCLLHDAGLITRDKRLVNWCPTLRSTISDQEVDNIAIDCPTTLSIPNGRTVECGYMHKIRFNVVNHPGLRIIVATTRPETTLADVAIAVNPSDSRYSHLIGQRVEHPITHRLLPIIGDKQVQADKGTGALKVTPAHDFVDFAIARRHDLPLDVTCIDEAGVITDAIPSEFAGLDRFEAREMIVKRLIVSGKYDGRTEHVGGTVPVCSRTGDIIEPMLKEQWFLDTREIGAEAIRAVERGDIKLHPELFFQHWRHWLSNEEPWCLSRQLLWGHPIPAYKMDNVWKTARSDEQARKAFAAGPSDVIGKDPDVLDTWFSSALAPLVVAGWPDKPVRSPPLHLMETGHDILGFWVTRMVMLCHKLTGQVPFSQVLLHGMVRDSSGRKMSKSLGNVVDPMYVIQGVSLEKMLDQLKDSTLSEQEKGLASSDIKKRFPDGIRAFGADALRFALLRHNVTALDVNLDVAVSTAECSKFANKLTNLVNYAQIVWNACLPVALETSEALNHAKLSDAADRWILSRLTHMVEAVDANMKKYSLHVATGAVYDFCFSELCDVYLETTKSALYVKNMDRLAEIGVVLKTVLRSTLSCLSPFMPFLADHLYQRVEEGASVFEQPFPRVSYADPELDKKMELAIAIVSSVRSWKKEAQVPNKGELTGILHADIQHIQEVYGVIERLCFLRIEETKEINAPAGQGYLPLSVQGFEAKLSIKDDGKMRVAFIDRLKRQLAHVKERKAKFETILANCQSYADTANLKNYMFEKNQKNISMATHKLKGVSFELAKLEKLLYDAENGADLVAEQKSSAKN</sequence>
<dbReference type="Proteomes" id="UP000887566">
    <property type="component" value="Unplaced"/>
</dbReference>
<evidence type="ECO:0000256" key="5">
    <source>
        <dbReference type="ARBA" id="ARBA00022840"/>
    </source>
</evidence>
<dbReference type="Gene3D" id="1.10.730.10">
    <property type="entry name" value="Isoleucyl-tRNA Synthetase, Domain 1"/>
    <property type="match status" value="1"/>
</dbReference>
<dbReference type="InterPro" id="IPR001412">
    <property type="entry name" value="aa-tRNA-synth_I_CS"/>
</dbReference>
<dbReference type="CDD" id="cd07962">
    <property type="entry name" value="Anticodon_Ia_Val"/>
    <property type="match status" value="1"/>
</dbReference>
<keyword evidence="6 10" id="KW-0648">Protein biosynthesis</keyword>
<keyword evidence="13" id="KW-1185">Reference proteome</keyword>
<dbReference type="SUPFAM" id="SSF50677">
    <property type="entry name" value="ValRS/IleRS/LeuRS editing domain"/>
    <property type="match status" value="1"/>
</dbReference>
<feature type="domain" description="Methionyl/Valyl/Leucyl/Isoleucyl-tRNA synthetase anticodon-binding" evidence="12">
    <location>
        <begin position="695"/>
        <end position="836"/>
    </location>
</feature>
<keyword evidence="3 10" id="KW-0436">Ligase</keyword>
<dbReference type="PANTHER" id="PTHR11946">
    <property type="entry name" value="VALYL-TRNA SYNTHETASES"/>
    <property type="match status" value="1"/>
</dbReference>
<evidence type="ECO:0000313" key="13">
    <source>
        <dbReference type="Proteomes" id="UP000887566"/>
    </source>
</evidence>
<dbReference type="CDD" id="cd00817">
    <property type="entry name" value="ValRS_core"/>
    <property type="match status" value="1"/>
</dbReference>
<dbReference type="GO" id="GO:0002161">
    <property type="term" value="F:aminoacyl-tRNA deacylase activity"/>
    <property type="evidence" value="ECO:0007669"/>
    <property type="project" value="InterPro"/>
</dbReference>
<proteinExistence type="inferred from homology"/>
<evidence type="ECO:0000259" key="12">
    <source>
        <dbReference type="Pfam" id="PF08264"/>
    </source>
</evidence>
<dbReference type="GO" id="GO:0004832">
    <property type="term" value="F:valine-tRNA ligase activity"/>
    <property type="evidence" value="ECO:0007669"/>
    <property type="project" value="UniProtKB-EC"/>
</dbReference>
<dbReference type="GO" id="GO:0006438">
    <property type="term" value="P:valyl-tRNA aminoacylation"/>
    <property type="evidence" value="ECO:0007669"/>
    <property type="project" value="InterPro"/>
</dbReference>
<evidence type="ECO:0000256" key="6">
    <source>
        <dbReference type="ARBA" id="ARBA00022917"/>
    </source>
</evidence>
<dbReference type="InterPro" id="IPR013155">
    <property type="entry name" value="M/V/L/I-tRNA-synth_anticd-bd"/>
</dbReference>
<dbReference type="PRINTS" id="PR00986">
    <property type="entry name" value="TRNASYNTHVAL"/>
</dbReference>
<dbReference type="SUPFAM" id="SSF47323">
    <property type="entry name" value="Anticodon-binding domain of a subclass of class I aminoacyl-tRNA synthetases"/>
    <property type="match status" value="1"/>
</dbReference>
<dbReference type="InterPro" id="IPR033705">
    <property type="entry name" value="Anticodon_Ia_Val"/>
</dbReference>
<dbReference type="InterPro" id="IPR009080">
    <property type="entry name" value="tRNAsynth_Ia_anticodon-bd"/>
</dbReference>
<dbReference type="EC" id="6.1.1.9" evidence="2"/>
<dbReference type="InterPro" id="IPR014729">
    <property type="entry name" value="Rossmann-like_a/b/a_fold"/>
</dbReference>
<organism evidence="13 14">
    <name type="scientific">Plectus sambesii</name>
    <dbReference type="NCBI Taxonomy" id="2011161"/>
    <lineage>
        <taxon>Eukaryota</taxon>
        <taxon>Metazoa</taxon>
        <taxon>Ecdysozoa</taxon>
        <taxon>Nematoda</taxon>
        <taxon>Chromadorea</taxon>
        <taxon>Plectida</taxon>
        <taxon>Plectina</taxon>
        <taxon>Plectoidea</taxon>
        <taxon>Plectidae</taxon>
        <taxon>Plectus</taxon>
    </lineage>
</organism>
<dbReference type="Gene3D" id="3.40.50.620">
    <property type="entry name" value="HUPs"/>
    <property type="match status" value="2"/>
</dbReference>
<dbReference type="InterPro" id="IPR002303">
    <property type="entry name" value="Valyl-tRNA_ligase"/>
</dbReference>
<evidence type="ECO:0000256" key="1">
    <source>
        <dbReference type="ARBA" id="ARBA00005594"/>
    </source>
</evidence>
<evidence type="ECO:0000259" key="11">
    <source>
        <dbReference type="Pfam" id="PF00133"/>
    </source>
</evidence>
<keyword evidence="4 10" id="KW-0547">Nucleotide-binding</keyword>
<evidence type="ECO:0000256" key="8">
    <source>
        <dbReference type="ARBA" id="ARBA00029936"/>
    </source>
</evidence>
<dbReference type="GO" id="GO:0005524">
    <property type="term" value="F:ATP binding"/>
    <property type="evidence" value="ECO:0007669"/>
    <property type="project" value="UniProtKB-KW"/>
</dbReference>
<comment type="similarity">
    <text evidence="1 10">Belongs to the class-I aminoacyl-tRNA synthetase family.</text>
</comment>
<keyword evidence="7 10" id="KW-0030">Aminoacyl-tRNA synthetase</keyword>
<dbReference type="Pfam" id="PF00133">
    <property type="entry name" value="tRNA-synt_1"/>
    <property type="match status" value="1"/>
</dbReference>
<dbReference type="InterPro" id="IPR002300">
    <property type="entry name" value="aa-tRNA-synth_Ia"/>
</dbReference>
<evidence type="ECO:0000256" key="7">
    <source>
        <dbReference type="ARBA" id="ARBA00023146"/>
    </source>
</evidence>
<reference evidence="14" key="1">
    <citation type="submission" date="2022-11" db="UniProtKB">
        <authorList>
            <consortium name="WormBaseParasite"/>
        </authorList>
    </citation>
    <scope>IDENTIFICATION</scope>
</reference>
<feature type="domain" description="Aminoacyl-tRNA synthetase class Ia" evidence="11">
    <location>
        <begin position="58"/>
        <end position="643"/>
    </location>
</feature>
<evidence type="ECO:0000256" key="2">
    <source>
        <dbReference type="ARBA" id="ARBA00013169"/>
    </source>
</evidence>
<dbReference type="SUPFAM" id="SSF52374">
    <property type="entry name" value="Nucleotidylyl transferase"/>
    <property type="match status" value="1"/>
</dbReference>
<name>A0A914WZV3_9BILA</name>